<evidence type="ECO:0000259" key="1">
    <source>
        <dbReference type="Pfam" id="PF03795"/>
    </source>
</evidence>
<dbReference type="InterPro" id="IPR005545">
    <property type="entry name" value="YCII"/>
</dbReference>
<dbReference type="AlphaFoldDB" id="A0A8T0GQN6"/>
<dbReference type="PANTHER" id="PTHR33606:SF3">
    <property type="entry name" value="PROTEIN YCII"/>
    <property type="match status" value="1"/>
</dbReference>
<name>A0A8T0GQN6_CERPU</name>
<keyword evidence="3" id="KW-1185">Reference proteome</keyword>
<dbReference type="EMBL" id="CM026431">
    <property type="protein sequence ID" value="KAG0559311.1"/>
    <property type="molecule type" value="Genomic_DNA"/>
</dbReference>
<dbReference type="Gene3D" id="3.30.70.1060">
    <property type="entry name" value="Dimeric alpha+beta barrel"/>
    <property type="match status" value="1"/>
</dbReference>
<sequence>MTTTANPELQADSRHYFALTYDYVPDILEKRGPYRAEHIALAQAQESEGKLLLGGAWGDPVDGALLIWLVHSADEVQQFIEKDPYVKNGLVTKFDIRPVAAVVGAWVTAAKK</sequence>
<evidence type="ECO:0000313" key="2">
    <source>
        <dbReference type="EMBL" id="KAG0559312.1"/>
    </source>
</evidence>
<dbReference type="PANTHER" id="PTHR33606">
    <property type="entry name" value="PROTEIN YCII"/>
    <property type="match status" value="1"/>
</dbReference>
<comment type="caution">
    <text evidence="2">The sequence shown here is derived from an EMBL/GenBank/DDBJ whole genome shotgun (WGS) entry which is preliminary data.</text>
</comment>
<dbReference type="InterPro" id="IPR051807">
    <property type="entry name" value="Sec-metab_biosynth-assoc"/>
</dbReference>
<dbReference type="Pfam" id="PF03795">
    <property type="entry name" value="YCII"/>
    <property type="match status" value="1"/>
</dbReference>
<organism evidence="2 3">
    <name type="scientific">Ceratodon purpureus</name>
    <name type="common">Fire moss</name>
    <name type="synonym">Dicranum purpureum</name>
    <dbReference type="NCBI Taxonomy" id="3225"/>
    <lineage>
        <taxon>Eukaryota</taxon>
        <taxon>Viridiplantae</taxon>
        <taxon>Streptophyta</taxon>
        <taxon>Embryophyta</taxon>
        <taxon>Bryophyta</taxon>
        <taxon>Bryophytina</taxon>
        <taxon>Bryopsida</taxon>
        <taxon>Dicranidae</taxon>
        <taxon>Pseudoditrichales</taxon>
        <taxon>Ditrichaceae</taxon>
        <taxon>Ceratodon</taxon>
    </lineage>
</organism>
<evidence type="ECO:0000313" key="3">
    <source>
        <dbReference type="Proteomes" id="UP000822688"/>
    </source>
</evidence>
<dbReference type="EMBL" id="CM026431">
    <property type="protein sequence ID" value="KAG0559312.1"/>
    <property type="molecule type" value="Genomic_DNA"/>
</dbReference>
<feature type="domain" description="YCII-related" evidence="1">
    <location>
        <begin position="17"/>
        <end position="98"/>
    </location>
</feature>
<dbReference type="OrthoDB" id="5519740at2759"/>
<dbReference type="SUPFAM" id="SSF54909">
    <property type="entry name" value="Dimeric alpha+beta barrel"/>
    <property type="match status" value="1"/>
</dbReference>
<dbReference type="Proteomes" id="UP000822688">
    <property type="component" value="Chromosome 10"/>
</dbReference>
<protein>
    <recommendedName>
        <fullName evidence="1">YCII-related domain-containing protein</fullName>
    </recommendedName>
</protein>
<dbReference type="InterPro" id="IPR011008">
    <property type="entry name" value="Dimeric_a/b-barrel"/>
</dbReference>
<gene>
    <name evidence="2" type="ORF">KC19_10G095700</name>
</gene>
<dbReference type="EMBL" id="CM026431">
    <property type="protein sequence ID" value="KAG0559313.1"/>
    <property type="molecule type" value="Genomic_DNA"/>
</dbReference>
<reference evidence="2" key="1">
    <citation type="submission" date="2020-06" db="EMBL/GenBank/DDBJ databases">
        <title>WGS assembly of Ceratodon purpureus strain R40.</title>
        <authorList>
            <person name="Carey S.B."/>
            <person name="Jenkins J."/>
            <person name="Shu S."/>
            <person name="Lovell J.T."/>
            <person name="Sreedasyam A."/>
            <person name="Maumus F."/>
            <person name="Tiley G.P."/>
            <person name="Fernandez-Pozo N."/>
            <person name="Barry K."/>
            <person name="Chen C."/>
            <person name="Wang M."/>
            <person name="Lipzen A."/>
            <person name="Daum C."/>
            <person name="Saski C.A."/>
            <person name="Payton A.C."/>
            <person name="Mcbreen J.C."/>
            <person name="Conrad R.E."/>
            <person name="Kollar L.M."/>
            <person name="Olsson S."/>
            <person name="Huttunen S."/>
            <person name="Landis J.B."/>
            <person name="Wickett N.J."/>
            <person name="Johnson M.G."/>
            <person name="Rensing S.A."/>
            <person name="Grimwood J."/>
            <person name="Schmutz J."/>
            <person name="Mcdaniel S.F."/>
        </authorList>
    </citation>
    <scope>NUCLEOTIDE SEQUENCE</scope>
    <source>
        <strain evidence="2">R40</strain>
    </source>
</reference>
<accession>A0A8T0GQN6</accession>
<proteinExistence type="predicted"/>